<feature type="domain" description="Fe-containing alcohol dehydrogenase-like C-terminal" evidence="8">
    <location>
        <begin position="283"/>
        <end position="442"/>
    </location>
</feature>
<evidence type="ECO:0000256" key="5">
    <source>
        <dbReference type="ARBA" id="ARBA00023002"/>
    </source>
</evidence>
<dbReference type="AlphaFoldDB" id="A0A1E7L2B8"/>
<dbReference type="InterPro" id="IPR039697">
    <property type="entry name" value="Alcohol_dehydrogenase_Fe"/>
</dbReference>
<dbReference type="CDD" id="cd08190">
    <property type="entry name" value="HOT"/>
    <property type="match status" value="1"/>
</dbReference>
<dbReference type="PANTHER" id="PTHR11496:SF83">
    <property type="entry name" value="HYDROXYACID-OXOACID TRANSHYDROGENASE, MITOCHONDRIAL"/>
    <property type="match status" value="1"/>
</dbReference>
<evidence type="ECO:0000259" key="8">
    <source>
        <dbReference type="Pfam" id="PF25137"/>
    </source>
</evidence>
<dbReference type="InterPro" id="IPR042157">
    <property type="entry name" value="HOT"/>
</dbReference>
<dbReference type="InterPro" id="IPR001670">
    <property type="entry name" value="ADH_Fe/GldA"/>
</dbReference>
<evidence type="ECO:0000256" key="6">
    <source>
        <dbReference type="ARBA" id="ARBA00049496"/>
    </source>
</evidence>
<name>A0A1E7L2B8_9ACTN</name>
<comment type="caution">
    <text evidence="9">The sequence shown here is derived from an EMBL/GenBank/DDBJ whole genome shotgun (WGS) entry which is preliminary data.</text>
</comment>
<accession>A0A1E7L2B8</accession>
<comment type="catalytic activity">
    <reaction evidence="6">
        <text>4-hydroxybutanoate + 2-oxoglutarate = (R)-2-hydroxyglutarate + succinate semialdehyde</text>
        <dbReference type="Rhea" id="RHEA:24734"/>
        <dbReference type="ChEBI" id="CHEBI:15801"/>
        <dbReference type="ChEBI" id="CHEBI:16724"/>
        <dbReference type="ChEBI" id="CHEBI:16810"/>
        <dbReference type="ChEBI" id="CHEBI:57706"/>
        <dbReference type="EC" id="1.1.99.24"/>
    </reaction>
</comment>
<dbReference type="EC" id="1.1.99.24" evidence="3"/>
<dbReference type="GO" id="GO:0004022">
    <property type="term" value="F:alcohol dehydrogenase (NAD+) activity"/>
    <property type="evidence" value="ECO:0007669"/>
    <property type="project" value="InterPro"/>
</dbReference>
<dbReference type="Pfam" id="PF25137">
    <property type="entry name" value="ADH_Fe_C"/>
    <property type="match status" value="1"/>
</dbReference>
<evidence type="ECO:0000256" key="1">
    <source>
        <dbReference type="ARBA" id="ARBA00000813"/>
    </source>
</evidence>
<protein>
    <recommendedName>
        <fullName evidence="3">hydroxyacid-oxoacid transhydrogenase</fullName>
        <ecNumber evidence="3">1.1.99.24</ecNumber>
    </recommendedName>
</protein>
<dbReference type="EMBL" id="LJGW01000307">
    <property type="protein sequence ID" value="OEV10308.1"/>
    <property type="molecule type" value="Genomic_DNA"/>
</dbReference>
<dbReference type="RefSeq" id="WP_070017938.1">
    <property type="nucleotide sequence ID" value="NZ_LJGW01000307.1"/>
</dbReference>
<dbReference type="GO" id="GO:0047988">
    <property type="term" value="F:hydroxyacid-oxoacid transhydrogenase activity"/>
    <property type="evidence" value="ECO:0007669"/>
    <property type="project" value="UniProtKB-EC"/>
</dbReference>
<evidence type="ECO:0000313" key="10">
    <source>
        <dbReference type="Proteomes" id="UP000176005"/>
    </source>
</evidence>
<dbReference type="GO" id="GO:0046872">
    <property type="term" value="F:metal ion binding"/>
    <property type="evidence" value="ECO:0007669"/>
    <property type="project" value="InterPro"/>
</dbReference>
<evidence type="ECO:0000259" key="7">
    <source>
        <dbReference type="Pfam" id="PF00465"/>
    </source>
</evidence>
<feature type="domain" description="Alcohol dehydrogenase iron-type/glycerol dehydrogenase GldA" evidence="7">
    <location>
        <begin position="23"/>
        <end position="193"/>
    </location>
</feature>
<dbReference type="SUPFAM" id="SSF56796">
    <property type="entry name" value="Dehydroquinate synthase-like"/>
    <property type="match status" value="1"/>
</dbReference>
<organism evidence="9 10">
    <name type="scientific">Streptomyces nanshensis</name>
    <dbReference type="NCBI Taxonomy" id="518642"/>
    <lineage>
        <taxon>Bacteria</taxon>
        <taxon>Bacillati</taxon>
        <taxon>Actinomycetota</taxon>
        <taxon>Actinomycetes</taxon>
        <taxon>Kitasatosporales</taxon>
        <taxon>Streptomycetaceae</taxon>
        <taxon>Streptomyces</taxon>
    </lineage>
</organism>
<keyword evidence="5" id="KW-0560">Oxidoreductase</keyword>
<reference evidence="9 10" key="1">
    <citation type="journal article" date="2016" name="Front. Microbiol.">
        <title>Comparative Genomics Analysis of Streptomyces Species Reveals Their Adaptation to the Marine Environment and Their Diversity at the Genomic Level.</title>
        <authorList>
            <person name="Tian X."/>
            <person name="Zhang Z."/>
            <person name="Yang T."/>
            <person name="Chen M."/>
            <person name="Li J."/>
            <person name="Chen F."/>
            <person name="Yang J."/>
            <person name="Li W."/>
            <person name="Zhang B."/>
            <person name="Zhang Z."/>
            <person name="Wu J."/>
            <person name="Zhang C."/>
            <person name="Long L."/>
            <person name="Xiao J."/>
        </authorList>
    </citation>
    <scope>NUCLEOTIDE SEQUENCE [LARGE SCALE GENOMIC DNA]</scope>
    <source>
        <strain evidence="9 10">SCSIO 10429</strain>
    </source>
</reference>
<dbReference type="PANTHER" id="PTHR11496">
    <property type="entry name" value="ALCOHOL DEHYDROGENASE"/>
    <property type="match status" value="1"/>
</dbReference>
<evidence type="ECO:0000313" key="9">
    <source>
        <dbReference type="EMBL" id="OEV10308.1"/>
    </source>
</evidence>
<evidence type="ECO:0000256" key="3">
    <source>
        <dbReference type="ARBA" id="ARBA00013182"/>
    </source>
</evidence>
<proteinExistence type="inferred from homology"/>
<comment type="similarity">
    <text evidence="2">Belongs to the iron-containing alcohol dehydrogenase family. Hydroxyacid-oxoacid transhydrogenase subfamily.</text>
</comment>
<gene>
    <name evidence="9" type="ORF">AN218_18120</name>
</gene>
<dbReference type="Gene3D" id="3.40.50.1970">
    <property type="match status" value="1"/>
</dbReference>
<dbReference type="Pfam" id="PF00465">
    <property type="entry name" value="Fe-ADH"/>
    <property type="match status" value="1"/>
</dbReference>
<dbReference type="FunFam" id="3.40.50.1970:FF:000003">
    <property type="entry name" value="Alcohol dehydrogenase, iron-containing"/>
    <property type="match status" value="1"/>
</dbReference>
<comment type="catalytic activity">
    <reaction evidence="1">
        <text>(S)-3-hydroxybutanoate + 2-oxoglutarate = (R)-2-hydroxyglutarate + acetoacetate</text>
        <dbReference type="Rhea" id="RHEA:23048"/>
        <dbReference type="ChEBI" id="CHEBI:11047"/>
        <dbReference type="ChEBI" id="CHEBI:13705"/>
        <dbReference type="ChEBI" id="CHEBI:15801"/>
        <dbReference type="ChEBI" id="CHEBI:16810"/>
        <dbReference type="EC" id="1.1.99.24"/>
    </reaction>
</comment>
<evidence type="ECO:0000256" key="2">
    <source>
        <dbReference type="ARBA" id="ARBA00010005"/>
    </source>
</evidence>
<evidence type="ECO:0000256" key="4">
    <source>
        <dbReference type="ARBA" id="ARBA00022946"/>
    </source>
</evidence>
<dbReference type="PATRIC" id="fig|518642.10.peg.3977"/>
<dbReference type="Gene3D" id="1.20.1090.10">
    <property type="entry name" value="Dehydroquinate synthase-like - alpha domain"/>
    <property type="match status" value="1"/>
</dbReference>
<keyword evidence="10" id="KW-1185">Reference proteome</keyword>
<keyword evidence="4" id="KW-0809">Transit peptide</keyword>
<sequence length="447" mass="46993">MSSDEETGPVEETVFTWGAPPLKFGAGAADEIGFDLSQFGVRRVLVLTDPGVAALGIPQRVAENLARYGIDAAVHDGVHVEPSDASFAAAVEHARAEGPWDAFVAVGGGSSIDTAKAVNLLLSCGGELMDYVNKPIGRAAVPPRPLKPLVAVPTTAGTGAESTAMCVLDVLSMKVKTGISHWRLRPALAVVDPLLTMTLPPEVTASAGMDIVCHALESYTARWYADSARRAPEERVTYCGSNPVSDLWCEKAMALIARSFRRAVHSGGDGGGTGDGGTGGGAGDVEARTDMMMAATFAGMGFGNAGVHIPHANGYPIAGMVKEYRPSGYPQDEPMVPHGQSVSLTAPEAFRFSFSAAPERHLRAAELLAPGTASEESEPAERLPRVLTRLMRDIGIPNGIGGVGYGESDVPDLVPGTMKQQRLLSTCPRPVGEEEIERILLNSVQNW</sequence>
<dbReference type="InterPro" id="IPR056798">
    <property type="entry name" value="ADH_Fe_C"/>
</dbReference>
<dbReference type="Proteomes" id="UP000176005">
    <property type="component" value="Unassembled WGS sequence"/>
</dbReference>